<gene>
    <name evidence="1" type="ORF">RHGRI_003548</name>
</gene>
<organism evidence="1 2">
    <name type="scientific">Rhododendron griersonianum</name>
    <dbReference type="NCBI Taxonomy" id="479676"/>
    <lineage>
        <taxon>Eukaryota</taxon>
        <taxon>Viridiplantae</taxon>
        <taxon>Streptophyta</taxon>
        <taxon>Embryophyta</taxon>
        <taxon>Tracheophyta</taxon>
        <taxon>Spermatophyta</taxon>
        <taxon>Magnoliopsida</taxon>
        <taxon>eudicotyledons</taxon>
        <taxon>Gunneridae</taxon>
        <taxon>Pentapetalae</taxon>
        <taxon>asterids</taxon>
        <taxon>Ericales</taxon>
        <taxon>Ericaceae</taxon>
        <taxon>Ericoideae</taxon>
        <taxon>Rhodoreae</taxon>
        <taxon>Rhododendron</taxon>
    </lineage>
</organism>
<accession>A0AAV6L6P5</accession>
<dbReference type="AlphaFoldDB" id="A0AAV6L6P5"/>
<dbReference type="Proteomes" id="UP000823749">
    <property type="component" value="Chromosome 2"/>
</dbReference>
<comment type="caution">
    <text evidence="1">The sequence shown here is derived from an EMBL/GenBank/DDBJ whole genome shotgun (WGS) entry which is preliminary data.</text>
</comment>
<sequence length="73" mass="7765">METSPIGAQGDGLNACGLGGPWMAVGLYWLRVGWVVCLGGRLGIYGRYGCEEWIVRVSSWFELGRGRAGGCGV</sequence>
<protein>
    <submittedName>
        <fullName evidence="1">Uncharacterized protein</fullName>
    </submittedName>
</protein>
<dbReference type="EMBL" id="JACTNZ010000002">
    <property type="protein sequence ID" value="KAG5560284.1"/>
    <property type="molecule type" value="Genomic_DNA"/>
</dbReference>
<evidence type="ECO:0000313" key="2">
    <source>
        <dbReference type="Proteomes" id="UP000823749"/>
    </source>
</evidence>
<reference evidence="1" key="1">
    <citation type="submission" date="2020-08" db="EMBL/GenBank/DDBJ databases">
        <title>Plant Genome Project.</title>
        <authorList>
            <person name="Zhang R.-G."/>
        </authorList>
    </citation>
    <scope>NUCLEOTIDE SEQUENCE</scope>
    <source>
        <strain evidence="1">WSP0</strain>
        <tissue evidence="1">Leaf</tissue>
    </source>
</reference>
<evidence type="ECO:0000313" key="1">
    <source>
        <dbReference type="EMBL" id="KAG5560284.1"/>
    </source>
</evidence>
<name>A0AAV6L6P5_9ERIC</name>
<proteinExistence type="predicted"/>
<keyword evidence="2" id="KW-1185">Reference proteome</keyword>